<keyword evidence="2" id="KW-0902">Two-component regulatory system</keyword>
<dbReference type="PROSITE" id="PS50110">
    <property type="entry name" value="RESPONSE_REGULATORY"/>
    <property type="match status" value="1"/>
</dbReference>
<keyword evidence="1 6" id="KW-0597">Phosphoprotein</keyword>
<dbReference type="InterPro" id="IPR016032">
    <property type="entry name" value="Sig_transdc_resp-reg_C-effctor"/>
</dbReference>
<sequence>MKKILLIDDDPELRRLLATFLGRHGYDTLLLPNTQQLDAFLARYQPHLIVLDLMLPGEDGLAACRRLRQQGEATPIIMLTARAEPVDRVLGLEIGADDYLGKPFDPRELVARIEAVLRRGSRPAAAPVEATGVFRFGGWEFDRAARCLSRAGKTVALTSGEFALLNVLIGRAGCPMKRERLLEMTRGEESASFDRAIDVQIHRLRRLIETDPTQPRYLQTVWGVGYVFMPDCSDGSDAGDRGNRGEGKDGVENGAAPEAAT</sequence>
<dbReference type="Pfam" id="PF00072">
    <property type="entry name" value="Response_reg"/>
    <property type="match status" value="1"/>
</dbReference>
<keyword evidence="4 7" id="KW-0238">DNA-binding</keyword>
<dbReference type="Proteomes" id="UP001574673">
    <property type="component" value="Unassembled WGS sequence"/>
</dbReference>
<dbReference type="EMBL" id="JBEUWX010000002">
    <property type="protein sequence ID" value="MFA9949785.1"/>
    <property type="molecule type" value="Genomic_DNA"/>
</dbReference>
<feature type="domain" description="OmpR/PhoB-type" evidence="10">
    <location>
        <begin position="131"/>
        <end position="230"/>
    </location>
</feature>
<dbReference type="InterPro" id="IPR036388">
    <property type="entry name" value="WH-like_DNA-bd_sf"/>
</dbReference>
<dbReference type="InterPro" id="IPR011006">
    <property type="entry name" value="CheY-like_superfamily"/>
</dbReference>
<reference evidence="12" key="1">
    <citation type="submission" date="2024-06" db="EMBL/GenBank/DDBJ databases">
        <title>Radixoralia hellwigii gen. nov., sp nov., isolated from a root canal in the human oral cavity.</title>
        <authorList>
            <person name="Bartsch S."/>
            <person name="Wittmer A."/>
            <person name="Schulz A.-K."/>
            <person name="Neumann-Schaal M."/>
            <person name="Wolf J."/>
            <person name="Gronow S."/>
            <person name="Tennert C."/>
            <person name="Haecker G."/>
            <person name="Cieplik F."/>
            <person name="Al-Ahmad A."/>
        </authorList>
    </citation>
    <scope>NUCLEOTIDE SEQUENCE [LARGE SCALE GENOMIC DNA]</scope>
    <source>
        <strain evidence="12">Wk13</strain>
    </source>
</reference>
<name>A0ABV4UFE6_9RHOO</name>
<evidence type="ECO:0000256" key="1">
    <source>
        <dbReference type="ARBA" id="ARBA00022553"/>
    </source>
</evidence>
<feature type="domain" description="Response regulatory" evidence="9">
    <location>
        <begin position="3"/>
        <end position="117"/>
    </location>
</feature>
<dbReference type="Pfam" id="PF00486">
    <property type="entry name" value="Trans_reg_C"/>
    <property type="match status" value="1"/>
</dbReference>
<dbReference type="PROSITE" id="PS51755">
    <property type="entry name" value="OMPR_PHOB"/>
    <property type="match status" value="1"/>
</dbReference>
<dbReference type="PANTHER" id="PTHR48111:SF4">
    <property type="entry name" value="DNA-BINDING DUAL TRANSCRIPTIONAL REGULATOR OMPR"/>
    <property type="match status" value="1"/>
</dbReference>
<keyword evidence="3" id="KW-0805">Transcription regulation</keyword>
<dbReference type="RefSeq" id="WP_418890892.1">
    <property type="nucleotide sequence ID" value="NZ_JBEUWX010000002.1"/>
</dbReference>
<protein>
    <submittedName>
        <fullName evidence="11">Response regulator</fullName>
    </submittedName>
</protein>
<dbReference type="InterPro" id="IPR001867">
    <property type="entry name" value="OmpR/PhoB-type_DNA-bd"/>
</dbReference>
<dbReference type="Gene3D" id="1.10.10.10">
    <property type="entry name" value="Winged helix-like DNA-binding domain superfamily/Winged helix DNA-binding domain"/>
    <property type="match status" value="1"/>
</dbReference>
<dbReference type="SUPFAM" id="SSF52172">
    <property type="entry name" value="CheY-like"/>
    <property type="match status" value="1"/>
</dbReference>
<proteinExistence type="predicted"/>
<dbReference type="Gene3D" id="6.10.250.690">
    <property type="match status" value="1"/>
</dbReference>
<evidence type="ECO:0000256" key="7">
    <source>
        <dbReference type="PROSITE-ProRule" id="PRU01091"/>
    </source>
</evidence>
<dbReference type="Gene3D" id="3.40.50.2300">
    <property type="match status" value="1"/>
</dbReference>
<dbReference type="CDD" id="cd00383">
    <property type="entry name" value="trans_reg_C"/>
    <property type="match status" value="1"/>
</dbReference>
<evidence type="ECO:0000313" key="12">
    <source>
        <dbReference type="Proteomes" id="UP001574673"/>
    </source>
</evidence>
<evidence type="ECO:0000256" key="4">
    <source>
        <dbReference type="ARBA" id="ARBA00023125"/>
    </source>
</evidence>
<evidence type="ECO:0000259" key="9">
    <source>
        <dbReference type="PROSITE" id="PS50110"/>
    </source>
</evidence>
<feature type="compositionally biased region" description="Basic and acidic residues" evidence="8">
    <location>
        <begin position="238"/>
        <end position="251"/>
    </location>
</feature>
<feature type="region of interest" description="Disordered" evidence="8">
    <location>
        <begin position="235"/>
        <end position="261"/>
    </location>
</feature>
<evidence type="ECO:0000256" key="3">
    <source>
        <dbReference type="ARBA" id="ARBA00023015"/>
    </source>
</evidence>
<dbReference type="PANTHER" id="PTHR48111">
    <property type="entry name" value="REGULATOR OF RPOS"/>
    <property type="match status" value="1"/>
</dbReference>
<dbReference type="SMART" id="SM00448">
    <property type="entry name" value="REC"/>
    <property type="match status" value="1"/>
</dbReference>
<keyword evidence="12" id="KW-1185">Reference proteome</keyword>
<keyword evidence="5" id="KW-0804">Transcription</keyword>
<evidence type="ECO:0000256" key="6">
    <source>
        <dbReference type="PROSITE-ProRule" id="PRU00169"/>
    </source>
</evidence>
<evidence type="ECO:0000313" key="11">
    <source>
        <dbReference type="EMBL" id="MFA9949785.1"/>
    </source>
</evidence>
<accession>A0ABV4UFE6</accession>
<evidence type="ECO:0000259" key="10">
    <source>
        <dbReference type="PROSITE" id="PS51755"/>
    </source>
</evidence>
<dbReference type="SMART" id="SM00862">
    <property type="entry name" value="Trans_reg_C"/>
    <property type="match status" value="1"/>
</dbReference>
<feature type="DNA-binding region" description="OmpR/PhoB-type" evidence="7">
    <location>
        <begin position="131"/>
        <end position="230"/>
    </location>
</feature>
<organism evidence="11 12">
    <name type="scientific">Dentiradicibacter hellwigii</name>
    <dbReference type="NCBI Taxonomy" id="3149053"/>
    <lineage>
        <taxon>Bacteria</taxon>
        <taxon>Pseudomonadati</taxon>
        <taxon>Pseudomonadota</taxon>
        <taxon>Betaproteobacteria</taxon>
        <taxon>Rhodocyclales</taxon>
        <taxon>Rhodocyclaceae</taxon>
        <taxon>Dentiradicibacter</taxon>
    </lineage>
</organism>
<evidence type="ECO:0000256" key="5">
    <source>
        <dbReference type="ARBA" id="ARBA00023163"/>
    </source>
</evidence>
<gene>
    <name evidence="11" type="ORF">ABCS64_05485</name>
</gene>
<dbReference type="InterPro" id="IPR001789">
    <property type="entry name" value="Sig_transdc_resp-reg_receiver"/>
</dbReference>
<dbReference type="SUPFAM" id="SSF46894">
    <property type="entry name" value="C-terminal effector domain of the bipartite response regulators"/>
    <property type="match status" value="1"/>
</dbReference>
<dbReference type="InterPro" id="IPR039420">
    <property type="entry name" value="WalR-like"/>
</dbReference>
<comment type="caution">
    <text evidence="11">The sequence shown here is derived from an EMBL/GenBank/DDBJ whole genome shotgun (WGS) entry which is preliminary data.</text>
</comment>
<feature type="modified residue" description="4-aspartylphosphate" evidence="6">
    <location>
        <position position="52"/>
    </location>
</feature>
<evidence type="ECO:0000256" key="2">
    <source>
        <dbReference type="ARBA" id="ARBA00023012"/>
    </source>
</evidence>
<evidence type="ECO:0000256" key="8">
    <source>
        <dbReference type="SAM" id="MobiDB-lite"/>
    </source>
</evidence>